<evidence type="ECO:0000313" key="2">
    <source>
        <dbReference type="Proteomes" id="UP000053257"/>
    </source>
</evidence>
<keyword evidence="2" id="KW-1185">Reference proteome</keyword>
<name>A0A0C3SA45_PHLG1</name>
<dbReference type="EMBL" id="KN840473">
    <property type="protein sequence ID" value="KIP08872.1"/>
    <property type="molecule type" value="Genomic_DNA"/>
</dbReference>
<protein>
    <submittedName>
        <fullName evidence="1">Uncharacterized protein</fullName>
    </submittedName>
</protein>
<sequence>MPSLLDALHNDPIYRLTKNDVIIWLDFESITSDELCAAAAVEAASVDFLDAILTLLSPTIHSFTLSHSSSDLHHPCLKVDRVLRDHSFSSLTNLVLRGSSSTTKYYNLPLSPSFAPLLRTLEIPSDMLNKDLSDRVPAMFPRLSQFAVNPLRPGCTIAQLHALLDIGVFLGVFYPANDLFDLAFEVSCSTPPPRTAGASVGSPPLPSDKFVDVTAPVEAVPDQSRRREELRRFEQVVSSRVAAGMQNNLRICVKEALQERVPTMALVSQLLSRLDGSSVKHSVSLCFPVSTLLCDSPNSQRDKWRCSLDVPAATVAAHAMRNIDRGVDSGIGN</sequence>
<accession>A0A0C3SA45</accession>
<proteinExistence type="predicted"/>
<organism evidence="1 2">
    <name type="scientific">Phlebiopsis gigantea (strain 11061_1 CR5-6)</name>
    <name type="common">White-rot fungus</name>
    <name type="synonym">Peniophora gigantea</name>
    <dbReference type="NCBI Taxonomy" id="745531"/>
    <lineage>
        <taxon>Eukaryota</taxon>
        <taxon>Fungi</taxon>
        <taxon>Dikarya</taxon>
        <taxon>Basidiomycota</taxon>
        <taxon>Agaricomycotina</taxon>
        <taxon>Agaricomycetes</taxon>
        <taxon>Polyporales</taxon>
        <taxon>Phanerochaetaceae</taxon>
        <taxon>Phlebiopsis</taxon>
    </lineage>
</organism>
<reference evidence="1 2" key="1">
    <citation type="journal article" date="2014" name="PLoS Genet.">
        <title>Analysis of the Phlebiopsis gigantea genome, transcriptome and secretome provides insight into its pioneer colonization strategies of wood.</title>
        <authorList>
            <person name="Hori C."/>
            <person name="Ishida T."/>
            <person name="Igarashi K."/>
            <person name="Samejima M."/>
            <person name="Suzuki H."/>
            <person name="Master E."/>
            <person name="Ferreira P."/>
            <person name="Ruiz-Duenas F.J."/>
            <person name="Held B."/>
            <person name="Canessa P."/>
            <person name="Larrondo L.F."/>
            <person name="Schmoll M."/>
            <person name="Druzhinina I.S."/>
            <person name="Kubicek C.P."/>
            <person name="Gaskell J.A."/>
            <person name="Kersten P."/>
            <person name="St John F."/>
            <person name="Glasner J."/>
            <person name="Sabat G."/>
            <person name="Splinter BonDurant S."/>
            <person name="Syed K."/>
            <person name="Yadav J."/>
            <person name="Mgbeahuruike A.C."/>
            <person name="Kovalchuk A."/>
            <person name="Asiegbu F.O."/>
            <person name="Lackner G."/>
            <person name="Hoffmeister D."/>
            <person name="Rencoret J."/>
            <person name="Gutierrez A."/>
            <person name="Sun H."/>
            <person name="Lindquist E."/>
            <person name="Barry K."/>
            <person name="Riley R."/>
            <person name="Grigoriev I.V."/>
            <person name="Henrissat B."/>
            <person name="Kues U."/>
            <person name="Berka R.M."/>
            <person name="Martinez A.T."/>
            <person name="Covert S.F."/>
            <person name="Blanchette R.A."/>
            <person name="Cullen D."/>
        </authorList>
    </citation>
    <scope>NUCLEOTIDE SEQUENCE [LARGE SCALE GENOMIC DNA]</scope>
    <source>
        <strain evidence="1 2">11061_1 CR5-6</strain>
    </source>
</reference>
<dbReference type="HOGENOM" id="CLU_834479_0_0_1"/>
<gene>
    <name evidence="1" type="ORF">PHLGIDRAFT_116875</name>
</gene>
<evidence type="ECO:0000313" key="1">
    <source>
        <dbReference type="EMBL" id="KIP08872.1"/>
    </source>
</evidence>
<dbReference type="Proteomes" id="UP000053257">
    <property type="component" value="Unassembled WGS sequence"/>
</dbReference>
<dbReference type="AlphaFoldDB" id="A0A0C3SA45"/>